<dbReference type="RefSeq" id="XP_032829975.1">
    <property type="nucleotide sequence ID" value="XM_032974084.1"/>
</dbReference>
<dbReference type="PROSITE" id="PS00657">
    <property type="entry name" value="FORK_HEAD_1"/>
    <property type="match status" value="1"/>
</dbReference>
<evidence type="ECO:0000256" key="3">
    <source>
        <dbReference type="ARBA" id="ARBA00023242"/>
    </source>
</evidence>
<feature type="domain" description="Fork-head" evidence="6">
    <location>
        <begin position="161"/>
        <end position="255"/>
    </location>
</feature>
<evidence type="ECO:0000256" key="1">
    <source>
        <dbReference type="ARBA" id="ARBA00004123"/>
    </source>
</evidence>
<dbReference type="InterPro" id="IPR018122">
    <property type="entry name" value="TF_fork_head_CS_1"/>
</dbReference>
<dbReference type="InterPro" id="IPR030456">
    <property type="entry name" value="TF_fork_head_CS_2"/>
</dbReference>
<dbReference type="PANTHER" id="PTHR11829">
    <property type="entry name" value="FORKHEAD BOX PROTEIN"/>
    <property type="match status" value="1"/>
</dbReference>
<feature type="compositionally biased region" description="Basic residues" evidence="5">
    <location>
        <begin position="440"/>
        <end position="461"/>
    </location>
</feature>
<dbReference type="KEGG" id="pmrn:116953834"/>
<dbReference type="GeneID" id="116953834"/>
<keyword evidence="3 4" id="KW-0539">Nucleus</keyword>
<dbReference type="SMART" id="SM00339">
    <property type="entry name" value="FH"/>
    <property type="match status" value="1"/>
</dbReference>
<dbReference type="GO" id="GO:0000978">
    <property type="term" value="F:RNA polymerase II cis-regulatory region sequence-specific DNA binding"/>
    <property type="evidence" value="ECO:0007669"/>
    <property type="project" value="TreeGrafter"/>
</dbReference>
<feature type="compositionally biased region" description="Basic and acidic residues" evidence="5">
    <location>
        <begin position="276"/>
        <end position="294"/>
    </location>
</feature>
<evidence type="ECO:0000256" key="5">
    <source>
        <dbReference type="SAM" id="MobiDB-lite"/>
    </source>
</evidence>
<proteinExistence type="predicted"/>
<keyword evidence="2 4" id="KW-0238">DNA-binding</keyword>
<dbReference type="GO" id="GO:0005634">
    <property type="term" value="C:nucleus"/>
    <property type="evidence" value="ECO:0007669"/>
    <property type="project" value="UniProtKB-SubCell"/>
</dbReference>
<comment type="subcellular location">
    <subcellularLocation>
        <location evidence="1 4">Nucleus</location>
    </subcellularLocation>
</comment>
<evidence type="ECO:0000256" key="2">
    <source>
        <dbReference type="ARBA" id="ARBA00023125"/>
    </source>
</evidence>
<dbReference type="Proteomes" id="UP001318040">
    <property type="component" value="Chromosome 53"/>
</dbReference>
<dbReference type="InterPro" id="IPR036390">
    <property type="entry name" value="WH_DNA-bd_sf"/>
</dbReference>
<reference evidence="8" key="1">
    <citation type="submission" date="2025-08" db="UniProtKB">
        <authorList>
            <consortium name="RefSeq"/>
        </authorList>
    </citation>
    <scope>IDENTIFICATION</scope>
    <source>
        <tissue evidence="8">Sperm</tissue>
    </source>
</reference>
<feature type="compositionally biased region" description="Low complexity" evidence="5">
    <location>
        <begin position="264"/>
        <end position="275"/>
    </location>
</feature>
<feature type="region of interest" description="Disordered" evidence="5">
    <location>
        <begin position="261"/>
        <end position="336"/>
    </location>
</feature>
<feature type="compositionally biased region" description="Basic residues" evidence="5">
    <location>
        <begin position="381"/>
        <end position="405"/>
    </location>
</feature>
<dbReference type="InterPro" id="IPR050211">
    <property type="entry name" value="FOX_domain-containing"/>
</dbReference>
<feature type="DNA-binding region" description="Fork-head" evidence="4">
    <location>
        <begin position="161"/>
        <end position="255"/>
    </location>
</feature>
<dbReference type="PROSITE" id="PS50039">
    <property type="entry name" value="FORK_HEAD_3"/>
    <property type="match status" value="1"/>
</dbReference>
<dbReference type="SUPFAM" id="SSF46785">
    <property type="entry name" value="Winged helix' DNA-binding domain"/>
    <property type="match status" value="1"/>
</dbReference>
<dbReference type="FunFam" id="1.10.10.10:FF:000042">
    <property type="entry name" value="hepatocyte nuclear factor 3-beta"/>
    <property type="match status" value="1"/>
</dbReference>
<feature type="region of interest" description="Disordered" evidence="5">
    <location>
        <begin position="432"/>
        <end position="463"/>
    </location>
</feature>
<dbReference type="InterPro" id="IPR036388">
    <property type="entry name" value="WH-like_DNA-bd_sf"/>
</dbReference>
<sequence length="516" mass="56341">MLRVSPAHSRVKMEEQDSAEWGGFYANHAEAYPTIGSMGAMTSFNSYMAMNTAAGLVTPPPCYGGGPSGVSHGGPGVFTTGGPPQSLRSPSPLGLGVQGSPPGGSLGGLQAGHYSAIKNGGPYGLHGGGLGGLGGGGGGALAIRASRESKPPYRSSYAHAKPPYSYISLITMAIQQSSGKMLTLCEIYQWITDLFPFYRQNQQRWQNSIRHSLSFNDCFVKVPRSPDKPGKGSFWALHPDSGNMFENGCYLRRQKRFKCHKKAPGNGLAGAAAATKGERRQHAARDERREREGQEEQEEQEEEEGGALAVTVARRADVKGSTQSSAASSASSASSSATYRNALASALSEQQLCMNGGDRSNHHHHHHQQLQQQQQQDAAHHGHHNHHGHHHNHNHHHHHHNHHHPALQNQDALKIDPRCNFTHPFSIHSLMSAAEQQQHHQQHHHHHQQHHHQQQRQHHQHEHIDNPRYSAFGALAACSSVEGTHAKDPVSPLSANEATYYCSQGLYQRATILHSS</sequence>
<dbReference type="InterPro" id="IPR001766">
    <property type="entry name" value="Fork_head_dom"/>
</dbReference>
<evidence type="ECO:0000259" key="6">
    <source>
        <dbReference type="PROSITE" id="PS50039"/>
    </source>
</evidence>
<dbReference type="PRINTS" id="PR00053">
    <property type="entry name" value="FORKHEAD"/>
</dbReference>
<name>A0AAJ7U593_PETMA</name>
<gene>
    <name evidence="8" type="primary">LOC116953834</name>
</gene>
<feature type="region of interest" description="Disordered" evidence="5">
    <location>
        <begin position="354"/>
        <end position="408"/>
    </location>
</feature>
<dbReference type="PROSITE" id="PS00658">
    <property type="entry name" value="FORK_HEAD_2"/>
    <property type="match status" value="1"/>
</dbReference>
<protein>
    <submittedName>
        <fullName evidence="8">Hepatocyte nuclear factor 3-gamma-like</fullName>
    </submittedName>
</protein>
<accession>A0AAJ7U593</accession>
<dbReference type="GO" id="GO:0030154">
    <property type="term" value="P:cell differentiation"/>
    <property type="evidence" value="ECO:0007669"/>
    <property type="project" value="TreeGrafter"/>
</dbReference>
<evidence type="ECO:0000313" key="7">
    <source>
        <dbReference type="Proteomes" id="UP001318040"/>
    </source>
</evidence>
<feature type="region of interest" description="Disordered" evidence="5">
    <location>
        <begin position="73"/>
        <end position="102"/>
    </location>
</feature>
<dbReference type="PANTHER" id="PTHR11829:SF167">
    <property type="entry name" value="HEPATOCYTE NUCLEAR FACTOR 3-BETA"/>
    <property type="match status" value="1"/>
</dbReference>
<feature type="compositionally biased region" description="Low complexity" evidence="5">
    <location>
        <begin position="77"/>
        <end position="100"/>
    </location>
</feature>
<dbReference type="AlphaFoldDB" id="A0AAJ7U593"/>
<dbReference type="Gene3D" id="1.10.10.10">
    <property type="entry name" value="Winged helix-like DNA-binding domain superfamily/Winged helix DNA-binding domain"/>
    <property type="match status" value="1"/>
</dbReference>
<keyword evidence="7" id="KW-1185">Reference proteome</keyword>
<dbReference type="Pfam" id="PF00250">
    <property type="entry name" value="Forkhead"/>
    <property type="match status" value="1"/>
</dbReference>
<feature type="compositionally biased region" description="Acidic residues" evidence="5">
    <location>
        <begin position="295"/>
        <end position="305"/>
    </location>
</feature>
<evidence type="ECO:0000256" key="4">
    <source>
        <dbReference type="PROSITE-ProRule" id="PRU00089"/>
    </source>
</evidence>
<dbReference type="GO" id="GO:0009653">
    <property type="term" value="P:anatomical structure morphogenesis"/>
    <property type="evidence" value="ECO:0007669"/>
    <property type="project" value="TreeGrafter"/>
</dbReference>
<evidence type="ECO:0000313" key="8">
    <source>
        <dbReference type="RefSeq" id="XP_032829975.1"/>
    </source>
</evidence>
<organism evidence="7 8">
    <name type="scientific">Petromyzon marinus</name>
    <name type="common">Sea lamprey</name>
    <dbReference type="NCBI Taxonomy" id="7757"/>
    <lineage>
        <taxon>Eukaryota</taxon>
        <taxon>Metazoa</taxon>
        <taxon>Chordata</taxon>
        <taxon>Craniata</taxon>
        <taxon>Vertebrata</taxon>
        <taxon>Cyclostomata</taxon>
        <taxon>Hyperoartia</taxon>
        <taxon>Petromyzontiformes</taxon>
        <taxon>Petromyzontidae</taxon>
        <taxon>Petromyzon</taxon>
    </lineage>
</organism>
<feature type="compositionally biased region" description="Low complexity" evidence="5">
    <location>
        <begin position="324"/>
        <end position="336"/>
    </location>
</feature>
<dbReference type="GO" id="GO:0000981">
    <property type="term" value="F:DNA-binding transcription factor activity, RNA polymerase II-specific"/>
    <property type="evidence" value="ECO:0007669"/>
    <property type="project" value="TreeGrafter"/>
</dbReference>